<evidence type="ECO:0000313" key="8">
    <source>
        <dbReference type="Proteomes" id="UP001431429"/>
    </source>
</evidence>
<dbReference type="Gene3D" id="3.90.1150.10">
    <property type="entry name" value="Aspartate Aminotransferase, domain 1"/>
    <property type="match status" value="1"/>
</dbReference>
<dbReference type="Pfam" id="PF01041">
    <property type="entry name" value="DegT_DnrJ_EryC1"/>
    <property type="match status" value="1"/>
</dbReference>
<dbReference type="Gene3D" id="3.40.640.10">
    <property type="entry name" value="Type I PLP-dependent aspartate aminotransferase-like (Major domain)"/>
    <property type="match status" value="1"/>
</dbReference>
<dbReference type="Proteomes" id="UP001431429">
    <property type="component" value="Unassembled WGS sequence"/>
</dbReference>
<evidence type="ECO:0000256" key="3">
    <source>
        <dbReference type="ARBA" id="ARBA00022679"/>
    </source>
</evidence>
<proteinExistence type="inferred from homology"/>
<evidence type="ECO:0000256" key="1">
    <source>
        <dbReference type="ARBA" id="ARBA00001933"/>
    </source>
</evidence>
<evidence type="ECO:0000256" key="2">
    <source>
        <dbReference type="ARBA" id="ARBA00022576"/>
    </source>
</evidence>
<name>A0ABT0UIW0_9ACTN</name>
<dbReference type="RefSeq" id="WP_250918716.1">
    <property type="nucleotide sequence ID" value="NZ_JAMQAW010000007.1"/>
</dbReference>
<keyword evidence="3" id="KW-0808">Transferase</keyword>
<dbReference type="EMBL" id="JAMQAW010000007">
    <property type="protein sequence ID" value="MCM2388380.1"/>
    <property type="molecule type" value="Genomic_DNA"/>
</dbReference>
<dbReference type="PANTHER" id="PTHR30244:SF34">
    <property type="entry name" value="DTDP-4-AMINO-4,6-DIDEOXYGALACTOSE TRANSAMINASE"/>
    <property type="match status" value="1"/>
</dbReference>
<comment type="caution">
    <text evidence="7">The sequence shown here is derived from an EMBL/GenBank/DDBJ whole genome shotgun (WGS) entry which is preliminary data.</text>
</comment>
<keyword evidence="4 6" id="KW-0663">Pyridoxal phosphate</keyword>
<dbReference type="PIRSF" id="PIRSF000390">
    <property type="entry name" value="PLP_StrS"/>
    <property type="match status" value="1"/>
</dbReference>
<evidence type="ECO:0000313" key="7">
    <source>
        <dbReference type="EMBL" id="MCM2388380.1"/>
    </source>
</evidence>
<protein>
    <submittedName>
        <fullName evidence="7">Aminotransferase class I/II-fold pyridoxal phosphate-dependent enzyme</fullName>
    </submittedName>
</protein>
<sequence>MNEREALELALSSLNQSGKSDLVARYESELAAYFGTAHAVAVSSGSAAIEATLVALGARPGKRVLVSAAAPLPTLMPILATGAAPKFVDCLPRSPAMDPDQVVPAVDDSVVAAVEVPLWGYPLQQARMHRALAQAKIPLVEDASHAHGALTTDGHHVGTHGSAGCFSTHHMKMLSTGEGGFILTDSPTLARSIRSYCRLADLDGVHDGRNYKPSAFTAAIGLARLGQLDHKVAARRQAAGDTMALLERLPVQELDTHGTPNGYNLVISLPDATEWRSFHLALAAEGISTDPVTYRYSVGYAKPRTARWAVGCPNAESLVWQLVQLPTANVTPEATADAVLRAWERWA</sequence>
<evidence type="ECO:0000256" key="6">
    <source>
        <dbReference type="RuleBase" id="RU004508"/>
    </source>
</evidence>
<accession>A0ABT0UIW0</accession>
<dbReference type="SUPFAM" id="SSF53383">
    <property type="entry name" value="PLP-dependent transferases"/>
    <property type="match status" value="1"/>
</dbReference>
<comment type="cofactor">
    <cofactor evidence="1">
        <name>pyridoxal 5'-phosphate</name>
        <dbReference type="ChEBI" id="CHEBI:597326"/>
    </cofactor>
</comment>
<evidence type="ECO:0000256" key="5">
    <source>
        <dbReference type="ARBA" id="ARBA00038398"/>
    </source>
</evidence>
<dbReference type="InterPro" id="IPR015422">
    <property type="entry name" value="PyrdxlP-dep_Trfase_small"/>
</dbReference>
<organism evidence="7 8">
    <name type="scientific">Streptomyces albipurpureus</name>
    <dbReference type="NCBI Taxonomy" id="2897419"/>
    <lineage>
        <taxon>Bacteria</taxon>
        <taxon>Bacillati</taxon>
        <taxon>Actinomycetota</taxon>
        <taxon>Actinomycetes</taxon>
        <taxon>Kitasatosporales</taxon>
        <taxon>Streptomycetaceae</taxon>
        <taxon>Streptomyces</taxon>
    </lineage>
</organism>
<dbReference type="InterPro" id="IPR000653">
    <property type="entry name" value="DegT/StrS_aminotransferase"/>
</dbReference>
<dbReference type="InterPro" id="IPR015421">
    <property type="entry name" value="PyrdxlP-dep_Trfase_major"/>
</dbReference>
<keyword evidence="2 7" id="KW-0032">Aminotransferase</keyword>
<dbReference type="InterPro" id="IPR015424">
    <property type="entry name" value="PyrdxlP-dep_Trfase"/>
</dbReference>
<reference evidence="7" key="1">
    <citation type="submission" date="2022-06" db="EMBL/GenBank/DDBJ databases">
        <title>Genome public.</title>
        <authorList>
            <person name="Sun Q."/>
        </authorList>
    </citation>
    <scope>NUCLEOTIDE SEQUENCE</scope>
    <source>
        <strain evidence="7">CWNU-1</strain>
    </source>
</reference>
<dbReference type="PANTHER" id="PTHR30244">
    <property type="entry name" value="TRANSAMINASE"/>
    <property type="match status" value="1"/>
</dbReference>
<dbReference type="GO" id="GO:0008483">
    <property type="term" value="F:transaminase activity"/>
    <property type="evidence" value="ECO:0007669"/>
    <property type="project" value="UniProtKB-KW"/>
</dbReference>
<keyword evidence="8" id="KW-1185">Reference proteome</keyword>
<comment type="similarity">
    <text evidence="5">Belongs to the DegT/DnrJ/EryC1 family. L-glutamine:2-deoxy-scyllo-inosose/scyllo-inosose aminotransferase subfamily.</text>
</comment>
<gene>
    <name evidence="7" type="ORF">NBG84_08725</name>
</gene>
<evidence type="ECO:0000256" key="4">
    <source>
        <dbReference type="ARBA" id="ARBA00022898"/>
    </source>
</evidence>